<dbReference type="EMBL" id="JBHUDC010000008">
    <property type="protein sequence ID" value="MFD1514749.1"/>
    <property type="molecule type" value="Genomic_DNA"/>
</dbReference>
<feature type="transmembrane region" description="Helical" evidence="1">
    <location>
        <begin position="264"/>
        <end position="287"/>
    </location>
</feature>
<keyword evidence="1" id="KW-0812">Transmembrane</keyword>
<keyword evidence="1" id="KW-0472">Membrane</keyword>
<name>A0ABD6AYX2_9EURY</name>
<keyword evidence="3" id="KW-1185">Reference proteome</keyword>
<feature type="transmembrane region" description="Helical" evidence="1">
    <location>
        <begin position="293"/>
        <end position="314"/>
    </location>
</feature>
<feature type="transmembrane region" description="Helical" evidence="1">
    <location>
        <begin position="321"/>
        <end position="340"/>
    </location>
</feature>
<evidence type="ECO:0000313" key="2">
    <source>
        <dbReference type="EMBL" id="MFD1514749.1"/>
    </source>
</evidence>
<gene>
    <name evidence="2" type="ORF">ACFSBT_15820</name>
</gene>
<accession>A0ABD6AYX2</accession>
<dbReference type="RefSeq" id="WP_250874687.1">
    <property type="nucleotide sequence ID" value="NZ_JALXFV010000008.1"/>
</dbReference>
<feature type="transmembrane region" description="Helical" evidence="1">
    <location>
        <begin position="346"/>
        <end position="366"/>
    </location>
</feature>
<dbReference type="Proteomes" id="UP001597187">
    <property type="component" value="Unassembled WGS sequence"/>
</dbReference>
<evidence type="ECO:0000256" key="1">
    <source>
        <dbReference type="SAM" id="Phobius"/>
    </source>
</evidence>
<keyword evidence="1" id="KW-1133">Transmembrane helix</keyword>
<protein>
    <submittedName>
        <fullName evidence="2">Uncharacterized protein</fullName>
    </submittedName>
</protein>
<comment type="caution">
    <text evidence="2">The sequence shown here is derived from an EMBL/GenBank/DDBJ whole genome shotgun (WGS) entry which is preliminary data.</text>
</comment>
<sequence>MPSRRHVLAVLVAALLLVPVVGAVVAAPPPESLCGTCGLSEDHYDDGSVVVDPTNSSVEVELFENGSSRWTERVRVVGGAEGLTTNATLRSETVERAFHRHVVDDDERVDTRLRVEGETLVTTYRVPGLGAQSMGVLTVGEFHRTGNEPSVYVGAARATLVAPEGYHLVDGPDGSAAETTPDGVVWTSPDATSDYAPRVEGRLTFGDDETLFPALRGLLAAVVQNGPVYLGELFSATVVPGVALTVSGLALTRRHERRDEAREPAAIPLVALGVVVVAIALVTAKLAAGSAPIAPALALSLAVPTALFVALGAIDGARRRWPFLVALGLFPVGLAVAFGIGGAWSLLVFVPVTVLTLALGIPAFSLGRAL</sequence>
<feature type="transmembrane region" description="Helical" evidence="1">
    <location>
        <begin position="233"/>
        <end position="252"/>
    </location>
</feature>
<organism evidence="2 3">
    <name type="scientific">Halomarina rubra</name>
    <dbReference type="NCBI Taxonomy" id="2071873"/>
    <lineage>
        <taxon>Archaea</taxon>
        <taxon>Methanobacteriati</taxon>
        <taxon>Methanobacteriota</taxon>
        <taxon>Stenosarchaea group</taxon>
        <taxon>Halobacteria</taxon>
        <taxon>Halobacteriales</taxon>
        <taxon>Natronomonadaceae</taxon>
        <taxon>Halomarina</taxon>
    </lineage>
</organism>
<dbReference type="AlphaFoldDB" id="A0ABD6AYX2"/>
<proteinExistence type="predicted"/>
<reference evidence="2 3" key="1">
    <citation type="journal article" date="2019" name="Int. J. Syst. Evol. Microbiol.">
        <title>The Global Catalogue of Microorganisms (GCM) 10K type strain sequencing project: providing services to taxonomists for standard genome sequencing and annotation.</title>
        <authorList>
            <consortium name="The Broad Institute Genomics Platform"/>
            <consortium name="The Broad Institute Genome Sequencing Center for Infectious Disease"/>
            <person name="Wu L."/>
            <person name="Ma J."/>
        </authorList>
    </citation>
    <scope>NUCLEOTIDE SEQUENCE [LARGE SCALE GENOMIC DNA]</scope>
    <source>
        <strain evidence="2 3">CGMCC 1.12563</strain>
    </source>
</reference>
<evidence type="ECO:0000313" key="3">
    <source>
        <dbReference type="Proteomes" id="UP001597187"/>
    </source>
</evidence>